<feature type="compositionally biased region" description="Low complexity" evidence="6">
    <location>
        <begin position="121"/>
        <end position="137"/>
    </location>
</feature>
<dbReference type="SMART" id="SM00355">
    <property type="entry name" value="ZnF_C2H2"/>
    <property type="match status" value="22"/>
</dbReference>
<evidence type="ECO:0000256" key="2">
    <source>
        <dbReference type="ARBA" id="ARBA00022737"/>
    </source>
</evidence>
<feature type="compositionally biased region" description="Basic and acidic residues" evidence="6">
    <location>
        <begin position="731"/>
        <end position="765"/>
    </location>
</feature>
<evidence type="ECO:0000313" key="8">
    <source>
        <dbReference type="EMBL" id="EDV34652.2"/>
    </source>
</evidence>
<feature type="region of interest" description="Disordered" evidence="6">
    <location>
        <begin position="1096"/>
        <end position="1195"/>
    </location>
</feature>
<feature type="region of interest" description="Disordered" evidence="6">
    <location>
        <begin position="1365"/>
        <end position="1412"/>
    </location>
</feature>
<protein>
    <recommendedName>
        <fullName evidence="7">C2H2-type domain-containing protein</fullName>
    </recommendedName>
</protein>
<feature type="domain" description="C2H2-type" evidence="7">
    <location>
        <begin position="2664"/>
        <end position="2687"/>
    </location>
</feature>
<evidence type="ECO:0000256" key="6">
    <source>
        <dbReference type="SAM" id="MobiDB-lite"/>
    </source>
</evidence>
<gene>
    <name evidence="8" type="primary">Dana\GF21430</name>
    <name evidence="8" type="synonym">dana_GLEANR_4629</name>
    <name evidence="8" type="ORF">GF21430</name>
</gene>
<feature type="compositionally biased region" description="Low complexity" evidence="6">
    <location>
        <begin position="153"/>
        <end position="165"/>
    </location>
</feature>
<dbReference type="HOGENOM" id="CLU_000334_0_0_1"/>
<feature type="compositionally biased region" description="Basic and acidic residues" evidence="6">
    <location>
        <begin position="1643"/>
        <end position="1655"/>
    </location>
</feature>
<keyword evidence="3" id="KW-0863">Zinc-finger</keyword>
<feature type="compositionally biased region" description="Polar residues" evidence="6">
    <location>
        <begin position="1294"/>
        <end position="1303"/>
    </location>
</feature>
<dbReference type="InterPro" id="IPR050688">
    <property type="entry name" value="Zinc_finger/UBP_domain"/>
</dbReference>
<feature type="compositionally biased region" description="Low complexity" evidence="6">
    <location>
        <begin position="172"/>
        <end position="188"/>
    </location>
</feature>
<feature type="compositionally biased region" description="Basic and acidic residues" evidence="6">
    <location>
        <begin position="774"/>
        <end position="783"/>
    </location>
</feature>
<feature type="region of interest" description="Disordered" evidence="6">
    <location>
        <begin position="470"/>
        <end position="616"/>
    </location>
</feature>
<organism evidence="8 9">
    <name type="scientific">Drosophila ananassae</name>
    <name type="common">Fruit fly</name>
    <dbReference type="NCBI Taxonomy" id="7217"/>
    <lineage>
        <taxon>Eukaryota</taxon>
        <taxon>Metazoa</taxon>
        <taxon>Ecdysozoa</taxon>
        <taxon>Arthropoda</taxon>
        <taxon>Hexapoda</taxon>
        <taxon>Insecta</taxon>
        <taxon>Pterygota</taxon>
        <taxon>Neoptera</taxon>
        <taxon>Endopterygota</taxon>
        <taxon>Diptera</taxon>
        <taxon>Brachycera</taxon>
        <taxon>Muscomorpha</taxon>
        <taxon>Ephydroidea</taxon>
        <taxon>Drosophilidae</taxon>
        <taxon>Drosophila</taxon>
        <taxon>Sophophora</taxon>
    </lineage>
</organism>
<feature type="compositionally biased region" description="Polar residues" evidence="6">
    <location>
        <begin position="532"/>
        <end position="543"/>
    </location>
</feature>
<sequence>MDGRMDDSDDDVEMVSESTAVGKTKLLKMREEMPFIQSVRETYHASLSDLQSERLKSLINLLHRDNVNLLTLNKIERVIKKLKGKFGARVSQQNKNINRPKSSSSGPVEVIDITDINDGENGPSAAPSGANPAKSSPIAKPTQESATGKSKSDAQSGSKSSAPTAEMKKDAAAAAPAATTTKEATVAPAPAPAPAPANLSPVKVPSGRTPVSPSPVTPKVENTEKTPPPPQYPAIIRDGPRKTTIQGKIGVLAAMQAARNEERRIRATNAKHQFHSVKSSPSSSPGGVSVASTAKDSSDGSPEQVKFTRRTYPAEKTTPSPPQFTRRNYTAQNADVVFQRRPVRLSEKSADDRDTPSVAATEEQSIACSLEEARKKLAALRGGAPGGATNGQPEQPLLAPNPNDPRLRKHYSPQSPSNIINNNNNNSNNNNIIVPLLPQAIMRTPSPIPPPPSMKPSNWISFSNIPVNVSPTAPGNQPFRSFERDTMPQTQTQAQHQRYNGVESRDPRSRPPHQTAPHHQQQQPYASMAAYSGNQRRPANSFNGFDDANWHSGQNGNGSGFSAPSWNGQTNGTASGFNGSGSFRGNSSYPRGAGRGGGHPNRHYVRPGMPGALGGDVPRTYKEHREAKARADAMAKAKAEEELRRLEVERQRLLEAADKGDAGKEREMGAAATAVPELQLDTSYRNCAVLNGPAKKIDFRIPKKTPAPAATPKPVSGEADGGMAGNSNKACDAKKDRERDTDRDKETINNSKDTDNNKSKNKDNANEDEDVDVEREAETETGKGSKKKTNKNKPQKEPEKKSSKRKRNRKRNKKNTERDAEKKVPPSGNRDFGDVESVVSLGSSENTDNLENEPPVPENNASPTTELPQDAQSQNEASEDDDDIFARVVAFRKKRTSVSEGKQASEDKNGPAKDAEEREEEDNKEESTMGKTTAATDEDKPPKLSKMKIVLGPNAHTVIMPNDHSDSKDMKEGKSALTVFDEDHDDEEVPGPTVQELKRIMQRRNSMAPTASKPLVDKELLFTGRSLVYEDLQEQHHTNQQQRNLANLFERTSDNCRVSTQNIISGKRRTRGGQENFNETHLSRNIFGLGQITRAKRGEAVRKATSKEDVRKTDDNKNAKSIISSPGNRKRRRKTSVPEASVTTENDVPEEKPAGDINEDQKDSVVEKKEELLEVEVAEKPEPESEAESDPSKKPRLDLEVVKICALGDVQKDQTAVPASNGRQKPRKKRNELDKLNEDIAQMYYGEEVLRATGRRACTKRPPARARTRTRSRTLSSARSSSSQPVSPSRADTDSTAEVSPQSSKDDRLSSPFFIRNMARRGRAFGGPRSLTGGINRVASKSKLLKLKNVRVRIARCLPLEKMIKQQKSVGPPSPKDKSQEETPQTEANTAQTSPKEKPAKKKKLPNKGIKNVNPEWHAQSAAVSSCVICKVAIRQSPTLHYLLKHQEHFAARLSPEMLQELRNGRNSKPDYKMHKGAQKGMFYHFVCPFCMKPLMMRPAALADHLAYHMGEARFSCSHCRMPNRNRIAQLTAHTRNCAPGAQPLINPSVSRIPLNIHVCHLCQYVQIEKKHLDIHLTEQHGLTKEEVEDLEVEQLTICRVDDVPLVSSPAEANAVLRKNQNEGGSSKTGEKSGKKKKKDKGKKAEQVKQERVEQETQSEPEDEQESSTHTAKVEVCTDGPDLQLPLPPPEKETVLVVNECLMDVDEDSTVEEEVEVEVEVEAEPSQQNMSLTVDQKPVMLIDNRILEEDAAPPSKSTKRDQPAPPPDISLSELNGDLLDGIGSDESDIEDPPEKASAALGKSNEDDDEGALTDEWVDLETANEISRSRKSIFYNFNRLCTILNKGGNNARSGGRGGTSIGSNDTSSDVLEVETEQTPDPSELLPSMKPLEPPETATILEETPIEVPDSEPASVDPSSAESPAPTVASVSGRGPVPAPPKRQVENVAFRTWSAGGSDLTRRAYYCMQPGCTFLFSSELVGLEAHFMLEHPTIQWSGTCVSCPGRQEATLSPLTIVEELRHMLQHISGKSPSKEAAAPVEAAPEPEPVTLEPVLQPVSDPVPPEDSTPAAVVQDTVVPASRPKLRVRRFTGDRLIEPVAAGEEVATEVVAPQLDSQDAVSNLTLRDLLLAEPRPPNQTDLNAAGMGEFLVAKPTTPPQVLQGVEPIATHPVVINYQSGLGLSISQVYSGAQMTLPGDEHPSVEAEAPAIVPPLPAPIVEQNQFRCMSPGCGFCTDTVLSMQQHLKFHKFKGTGTEYLVCGYCDHTATDIADYLDHAVFIHGLAARLELEQLPGPESVSQQIRNVFNQRRNQRLSISTAPSTEPLAISSTESSQRPLAISSIETSLLSSPLALSSREPSKIPYENAENVAKLVVEILKPTGLNADRLYSCPTKSCIVRLTEDQFVNHVLFHLRSSSCASIHVKCKFCSLQAPPQILRTHLQQAHAPHRFLCSQCLATTTTERLMIHHVRHTHPVHFERQYRQVQFIQLPGVAEAAKNGSRSTGTGATDYFLAAVEQPFGSAQMHEFHLKLCTESSIRRQGTKTRFRSSESALLPRRLIYLERMHCAECPFSSVVRTLLIKHLADHREEALRLAYQNEPVPAPEPVAPFYQAQPPETQPPAPTTVLPATPVVETPSPIPLKKITTPKPQVTELPEYTYVPRNVRFRCGFITCDQVLSNEEKLRKHMTDEHMYSDILICPHCSVRLTGTVSVERYLQHLLFHKRHIFQCGACPRFNPRRSIIERHVQFRHLEGENREVAVLVHQRSLPAERNGLVVTRIKWLRTPKLAHPARMEYTCNLCQLLFPSSVQVMAHALTEHSLGYMFHCPECNHGSRDAANITNHILRKHPERPMQLLQVFHRIVGKNKQTLGFYCTICREAASNFQKMSSHCETVHKTRLQWKCYHCDFANSQERHVITHMEEKHPGQTGLAQLLFDRVVNHIPDRISWNMGTALEESTEKREAAAPLALPALPTNEPTLEPRSEGVQVQQAVPQQVEQKEQPGQIPNEVNFRTEIPQAHGPERERPRRLSESQHIITEVVDLLASDDEVEEIGECQEDTTVAEFACTHCEETNSNLQDLRTQHWAKMHPELPFYFRVQPQLLCSECKRFKGNARTLRDDHLVKEHMQRNIVACDVRRPEECAYCNYRYTNRQDLMLHIQKEGHLPNDLKNVTDAELDALQQLSSCGAASNEYYQCDLCSVVMPTMSAIAQHGCVEHSKPGERFCFRKLTGLIFHCFYCIFTSTNELATLRHMLDHYNRFLFCHFCKAGQSGYDQYLQHCFDYHGTDLPRFRALHPYTDLRNYLMQVHYQFQNGLIITKSSLRNTRYNY</sequence>
<dbReference type="GO" id="GO:0008270">
    <property type="term" value="F:zinc ion binding"/>
    <property type="evidence" value="ECO:0007669"/>
    <property type="project" value="UniProtKB-KW"/>
</dbReference>
<feature type="compositionally biased region" description="Low complexity" evidence="6">
    <location>
        <begin position="575"/>
        <end position="588"/>
    </location>
</feature>
<feature type="compositionally biased region" description="Basic and acidic residues" evidence="6">
    <location>
        <begin position="814"/>
        <end position="824"/>
    </location>
</feature>
<dbReference type="InParanoid" id="B3MS97"/>
<feature type="region of interest" description="Disordered" evidence="6">
    <location>
        <begin position="113"/>
        <end position="243"/>
    </location>
</feature>
<dbReference type="PANTHER" id="PTHR24403">
    <property type="entry name" value="ZINC FINGER PROTEIN"/>
    <property type="match status" value="1"/>
</dbReference>
<dbReference type="KEGG" id="dan:6504113"/>
<feature type="compositionally biased region" description="Low complexity" evidence="6">
    <location>
        <begin position="2959"/>
        <end position="2997"/>
    </location>
</feature>
<dbReference type="Gene3D" id="3.30.160.60">
    <property type="entry name" value="Classic Zinc Finger"/>
    <property type="match status" value="2"/>
</dbReference>
<dbReference type="eggNOG" id="KOG1721">
    <property type="taxonomic scope" value="Eukaryota"/>
</dbReference>
<feature type="compositionally biased region" description="Low complexity" evidence="6">
    <location>
        <begin position="2033"/>
        <end position="2045"/>
    </location>
</feature>
<feature type="compositionally biased region" description="Polar residues" evidence="6">
    <location>
        <begin position="560"/>
        <end position="574"/>
    </location>
</feature>
<feature type="region of interest" description="Disordered" evidence="6">
    <location>
        <begin position="2952"/>
        <end position="2997"/>
    </location>
</feature>
<feature type="compositionally biased region" description="Polar residues" evidence="6">
    <location>
        <begin position="487"/>
        <end position="498"/>
    </location>
</feature>
<evidence type="ECO:0000256" key="3">
    <source>
        <dbReference type="ARBA" id="ARBA00022771"/>
    </source>
</evidence>
<feature type="compositionally biased region" description="Basic and acidic residues" evidence="6">
    <location>
        <begin position="903"/>
        <end position="916"/>
    </location>
</feature>
<feature type="region of interest" description="Disordered" evidence="6">
    <location>
        <begin position="262"/>
        <end position="365"/>
    </location>
</feature>
<dbReference type="FunCoup" id="B3MS97">
    <property type="interactions" value="24"/>
</dbReference>
<reference evidence="8 9" key="1">
    <citation type="journal article" date="2007" name="Nature">
        <title>Evolution of genes and genomes on the Drosophila phylogeny.</title>
        <authorList>
            <consortium name="Drosophila 12 Genomes Consortium"/>
            <person name="Clark A.G."/>
            <person name="Eisen M.B."/>
            <person name="Smith D.R."/>
            <person name="Bergman C.M."/>
            <person name="Oliver B."/>
            <person name="Markow T.A."/>
            <person name="Kaufman T.C."/>
            <person name="Kellis M."/>
            <person name="Gelbart W."/>
            <person name="Iyer V.N."/>
            <person name="Pollard D.A."/>
            <person name="Sackton T.B."/>
            <person name="Larracuente A.M."/>
            <person name="Singh N.D."/>
            <person name="Abad J.P."/>
            <person name="Abt D.N."/>
            <person name="Adryan B."/>
            <person name="Aguade M."/>
            <person name="Akashi H."/>
            <person name="Anderson W.W."/>
            <person name="Aquadro C.F."/>
            <person name="Ardell D.H."/>
            <person name="Arguello R."/>
            <person name="Artieri C.G."/>
            <person name="Barbash D.A."/>
            <person name="Barker D."/>
            <person name="Barsanti P."/>
            <person name="Batterham P."/>
            <person name="Batzoglou S."/>
            <person name="Begun D."/>
            <person name="Bhutkar A."/>
            <person name="Blanco E."/>
            <person name="Bosak S.A."/>
            <person name="Bradley R.K."/>
            <person name="Brand A.D."/>
            <person name="Brent M.R."/>
            <person name="Brooks A.N."/>
            <person name="Brown R.H."/>
            <person name="Butlin R.K."/>
            <person name="Caggese C."/>
            <person name="Calvi B.R."/>
            <person name="Bernardo de Carvalho A."/>
            <person name="Caspi A."/>
            <person name="Castrezana S."/>
            <person name="Celniker S.E."/>
            <person name="Chang J.L."/>
            <person name="Chapple C."/>
            <person name="Chatterji S."/>
            <person name="Chinwalla A."/>
            <person name="Civetta A."/>
            <person name="Clifton S.W."/>
            <person name="Comeron J.M."/>
            <person name="Costello J.C."/>
            <person name="Coyne J.A."/>
            <person name="Daub J."/>
            <person name="David R.G."/>
            <person name="Delcher A.L."/>
            <person name="Delehaunty K."/>
            <person name="Do C.B."/>
            <person name="Ebling H."/>
            <person name="Edwards K."/>
            <person name="Eickbush T."/>
            <person name="Evans J.D."/>
            <person name="Filipski A."/>
            <person name="Findeiss S."/>
            <person name="Freyhult E."/>
            <person name="Fulton L."/>
            <person name="Fulton R."/>
            <person name="Garcia A.C."/>
            <person name="Gardiner A."/>
            <person name="Garfield D.A."/>
            <person name="Garvin B.E."/>
            <person name="Gibson G."/>
            <person name="Gilbert D."/>
            <person name="Gnerre S."/>
            <person name="Godfrey J."/>
            <person name="Good R."/>
            <person name="Gotea V."/>
            <person name="Gravely B."/>
            <person name="Greenberg A.J."/>
            <person name="Griffiths-Jones S."/>
            <person name="Gross S."/>
            <person name="Guigo R."/>
            <person name="Gustafson E.A."/>
            <person name="Haerty W."/>
            <person name="Hahn M.W."/>
            <person name="Halligan D.L."/>
            <person name="Halpern A.L."/>
            <person name="Halter G.M."/>
            <person name="Han M.V."/>
            <person name="Heger A."/>
            <person name="Hillier L."/>
            <person name="Hinrichs A.S."/>
            <person name="Holmes I."/>
            <person name="Hoskins R.A."/>
            <person name="Hubisz M.J."/>
            <person name="Hultmark D."/>
            <person name="Huntley M.A."/>
            <person name="Jaffe D.B."/>
            <person name="Jagadeeshan S."/>
            <person name="Jeck W.R."/>
            <person name="Johnson J."/>
            <person name="Jones C.D."/>
            <person name="Jordan W.C."/>
            <person name="Karpen G.H."/>
            <person name="Kataoka E."/>
            <person name="Keightley P.D."/>
            <person name="Kheradpour P."/>
            <person name="Kirkness E.F."/>
            <person name="Koerich L.B."/>
            <person name="Kristiansen K."/>
            <person name="Kudrna D."/>
            <person name="Kulathinal R.J."/>
            <person name="Kumar S."/>
            <person name="Kwok R."/>
            <person name="Lander E."/>
            <person name="Langley C.H."/>
            <person name="Lapoint R."/>
            <person name="Lazzaro B.P."/>
            <person name="Lee S.J."/>
            <person name="Levesque L."/>
            <person name="Li R."/>
            <person name="Lin C.F."/>
            <person name="Lin M.F."/>
            <person name="Lindblad-Toh K."/>
            <person name="Llopart A."/>
            <person name="Long M."/>
            <person name="Low L."/>
            <person name="Lozovsky E."/>
            <person name="Lu J."/>
            <person name="Luo M."/>
            <person name="Machado C.A."/>
            <person name="Makalowski W."/>
            <person name="Marzo M."/>
            <person name="Matsuda M."/>
            <person name="Matzkin L."/>
            <person name="McAllister B."/>
            <person name="McBride C.S."/>
            <person name="McKernan B."/>
            <person name="McKernan K."/>
            <person name="Mendez-Lago M."/>
            <person name="Minx P."/>
            <person name="Mollenhauer M.U."/>
            <person name="Montooth K."/>
            <person name="Mount S.M."/>
            <person name="Mu X."/>
            <person name="Myers E."/>
            <person name="Negre B."/>
            <person name="Newfeld S."/>
            <person name="Nielsen R."/>
            <person name="Noor M.A."/>
            <person name="O'Grady P."/>
            <person name="Pachter L."/>
            <person name="Papaceit M."/>
            <person name="Parisi M.J."/>
            <person name="Parisi M."/>
            <person name="Parts L."/>
            <person name="Pedersen J.S."/>
            <person name="Pesole G."/>
            <person name="Phillippy A.M."/>
            <person name="Ponting C.P."/>
            <person name="Pop M."/>
            <person name="Porcelli D."/>
            <person name="Powell J.R."/>
            <person name="Prohaska S."/>
            <person name="Pruitt K."/>
            <person name="Puig M."/>
            <person name="Quesneville H."/>
            <person name="Ram K.R."/>
            <person name="Rand D."/>
            <person name="Rasmussen M.D."/>
            <person name="Reed L.K."/>
            <person name="Reenan R."/>
            <person name="Reily A."/>
            <person name="Remington K.A."/>
            <person name="Rieger T.T."/>
            <person name="Ritchie M.G."/>
            <person name="Robin C."/>
            <person name="Rogers Y.H."/>
            <person name="Rohde C."/>
            <person name="Rozas J."/>
            <person name="Rubenfield M.J."/>
            <person name="Ruiz A."/>
            <person name="Russo S."/>
            <person name="Salzberg S.L."/>
            <person name="Sanchez-Gracia A."/>
            <person name="Saranga D.J."/>
            <person name="Sato H."/>
            <person name="Schaeffer S.W."/>
            <person name="Schatz M.C."/>
            <person name="Schlenke T."/>
            <person name="Schwartz R."/>
            <person name="Segarra C."/>
            <person name="Singh R.S."/>
            <person name="Sirot L."/>
            <person name="Sirota M."/>
            <person name="Sisneros N.B."/>
            <person name="Smith C.D."/>
            <person name="Smith T.F."/>
            <person name="Spieth J."/>
            <person name="Stage D.E."/>
            <person name="Stark A."/>
            <person name="Stephan W."/>
            <person name="Strausberg R.L."/>
            <person name="Strempel S."/>
            <person name="Sturgill D."/>
            <person name="Sutton G."/>
            <person name="Sutton G.G."/>
            <person name="Tao W."/>
            <person name="Teichmann S."/>
            <person name="Tobari Y.N."/>
            <person name="Tomimura Y."/>
            <person name="Tsolas J.M."/>
            <person name="Valente V.L."/>
            <person name="Venter E."/>
            <person name="Venter J.C."/>
            <person name="Vicario S."/>
            <person name="Vieira F.G."/>
            <person name="Vilella A.J."/>
            <person name="Villasante A."/>
            <person name="Walenz B."/>
            <person name="Wang J."/>
            <person name="Wasserman M."/>
            <person name="Watts T."/>
            <person name="Wilson D."/>
            <person name="Wilson R.K."/>
            <person name="Wing R.A."/>
            <person name="Wolfner M.F."/>
            <person name="Wong A."/>
            <person name="Wong G.K."/>
            <person name="Wu C.I."/>
            <person name="Wu G."/>
            <person name="Yamamoto D."/>
            <person name="Yang H.P."/>
            <person name="Yang S.P."/>
            <person name="Yorke J.A."/>
            <person name="Yoshida K."/>
            <person name="Zdobnov E."/>
            <person name="Zhang P."/>
            <person name="Zhang Y."/>
            <person name="Zimin A.V."/>
            <person name="Baldwin J."/>
            <person name="Abdouelleil A."/>
            <person name="Abdulkadir J."/>
            <person name="Abebe A."/>
            <person name="Abera B."/>
            <person name="Abreu J."/>
            <person name="Acer S.C."/>
            <person name="Aftuck L."/>
            <person name="Alexander A."/>
            <person name="An P."/>
            <person name="Anderson E."/>
            <person name="Anderson S."/>
            <person name="Arachi H."/>
            <person name="Azer M."/>
            <person name="Bachantsang P."/>
            <person name="Barry A."/>
            <person name="Bayul T."/>
            <person name="Berlin A."/>
            <person name="Bessette D."/>
            <person name="Bloom T."/>
            <person name="Blye J."/>
            <person name="Boguslavskiy L."/>
            <person name="Bonnet C."/>
            <person name="Boukhgalter B."/>
            <person name="Bourzgui I."/>
            <person name="Brown A."/>
            <person name="Cahill P."/>
            <person name="Channer S."/>
            <person name="Cheshatsang Y."/>
            <person name="Chuda L."/>
            <person name="Citroen M."/>
            <person name="Collymore A."/>
            <person name="Cooke P."/>
            <person name="Costello M."/>
            <person name="D'Aco K."/>
            <person name="Daza R."/>
            <person name="De Haan G."/>
            <person name="DeGray S."/>
            <person name="DeMaso C."/>
            <person name="Dhargay N."/>
            <person name="Dooley K."/>
            <person name="Dooley E."/>
            <person name="Doricent M."/>
            <person name="Dorje P."/>
            <person name="Dorjee K."/>
            <person name="Dupes A."/>
            <person name="Elong R."/>
            <person name="Falk J."/>
            <person name="Farina A."/>
            <person name="Faro S."/>
            <person name="Ferguson D."/>
            <person name="Fisher S."/>
            <person name="Foley C.D."/>
            <person name="Franke A."/>
            <person name="Friedrich D."/>
            <person name="Gadbois L."/>
            <person name="Gearin G."/>
            <person name="Gearin C.R."/>
            <person name="Giannoukos G."/>
            <person name="Goode T."/>
            <person name="Graham J."/>
            <person name="Grandbois E."/>
            <person name="Grewal S."/>
            <person name="Gyaltsen K."/>
            <person name="Hafez N."/>
            <person name="Hagos B."/>
            <person name="Hall J."/>
            <person name="Henson C."/>
            <person name="Hollinger A."/>
            <person name="Honan T."/>
            <person name="Huard M.D."/>
            <person name="Hughes L."/>
            <person name="Hurhula B."/>
            <person name="Husby M.E."/>
            <person name="Kamat A."/>
            <person name="Kanga B."/>
            <person name="Kashin S."/>
            <person name="Khazanovich D."/>
            <person name="Kisner P."/>
            <person name="Lance K."/>
            <person name="Lara M."/>
            <person name="Lee W."/>
            <person name="Lennon N."/>
            <person name="Letendre F."/>
            <person name="LeVine R."/>
            <person name="Lipovsky A."/>
            <person name="Liu X."/>
            <person name="Liu J."/>
            <person name="Liu S."/>
            <person name="Lokyitsang T."/>
            <person name="Lokyitsang Y."/>
            <person name="Lubonja R."/>
            <person name="Lui A."/>
            <person name="MacDonald P."/>
            <person name="Magnisalis V."/>
            <person name="Maru K."/>
            <person name="Matthews C."/>
            <person name="McCusker W."/>
            <person name="McDonough S."/>
            <person name="Mehta T."/>
            <person name="Meldrim J."/>
            <person name="Meneus L."/>
            <person name="Mihai O."/>
            <person name="Mihalev A."/>
            <person name="Mihova T."/>
            <person name="Mittelman R."/>
            <person name="Mlenga V."/>
            <person name="Montmayeur A."/>
            <person name="Mulrain L."/>
            <person name="Navidi A."/>
            <person name="Naylor J."/>
            <person name="Negash T."/>
            <person name="Nguyen T."/>
            <person name="Nguyen N."/>
            <person name="Nicol R."/>
            <person name="Norbu C."/>
            <person name="Norbu N."/>
            <person name="Novod N."/>
            <person name="O'Neill B."/>
            <person name="Osman S."/>
            <person name="Markiewicz E."/>
            <person name="Oyono O.L."/>
            <person name="Patti C."/>
            <person name="Phunkhang P."/>
            <person name="Pierre F."/>
            <person name="Priest M."/>
            <person name="Raghuraman S."/>
            <person name="Rege F."/>
            <person name="Reyes R."/>
            <person name="Rise C."/>
            <person name="Rogov P."/>
            <person name="Ross K."/>
            <person name="Ryan E."/>
            <person name="Settipalli S."/>
            <person name="Shea T."/>
            <person name="Sherpa N."/>
            <person name="Shi L."/>
            <person name="Shih D."/>
            <person name="Sparrow T."/>
            <person name="Spaulding J."/>
            <person name="Stalker J."/>
            <person name="Stange-Thomann N."/>
            <person name="Stavropoulos S."/>
            <person name="Stone C."/>
            <person name="Strader C."/>
            <person name="Tesfaye S."/>
            <person name="Thomson T."/>
            <person name="Thoulutsang Y."/>
            <person name="Thoulutsang D."/>
            <person name="Topham K."/>
            <person name="Topping I."/>
            <person name="Tsamla T."/>
            <person name="Vassiliev H."/>
            <person name="Vo A."/>
            <person name="Wangchuk T."/>
            <person name="Wangdi T."/>
            <person name="Weiand M."/>
            <person name="Wilkinson J."/>
            <person name="Wilson A."/>
            <person name="Yadav S."/>
            <person name="Young G."/>
            <person name="Yu Q."/>
            <person name="Zembek L."/>
            <person name="Zhong D."/>
            <person name="Zimmer A."/>
            <person name="Zwirko Z."/>
            <person name="Jaffe D.B."/>
            <person name="Alvarez P."/>
            <person name="Brockman W."/>
            <person name="Butler J."/>
            <person name="Chin C."/>
            <person name="Gnerre S."/>
            <person name="Grabherr M."/>
            <person name="Kleber M."/>
            <person name="Mauceli E."/>
            <person name="MacCallum I."/>
        </authorList>
    </citation>
    <scope>NUCLEOTIDE SEQUENCE [LARGE SCALE GENOMIC DNA]</scope>
    <source>
        <strain evidence="9">Tucson 14024-0371.13</strain>
    </source>
</reference>
<evidence type="ECO:0000256" key="5">
    <source>
        <dbReference type="SAM" id="Coils"/>
    </source>
</evidence>
<feature type="region of interest" description="Disordered" evidence="6">
    <location>
        <begin position="1846"/>
        <end position="1891"/>
    </location>
</feature>
<feature type="region of interest" description="Disordered" evidence="6">
    <location>
        <begin position="1213"/>
        <end position="1235"/>
    </location>
</feature>
<feature type="compositionally biased region" description="Basic and acidic residues" evidence="6">
    <location>
        <begin position="344"/>
        <end position="355"/>
    </location>
</feature>
<feature type="compositionally biased region" description="Low complexity" evidence="6">
    <location>
        <begin position="704"/>
        <end position="714"/>
    </location>
</feature>
<dbReference type="STRING" id="7217.B3MS97"/>
<feature type="compositionally biased region" description="Basic residues" evidence="6">
    <location>
        <begin position="1255"/>
        <end position="1272"/>
    </location>
</feature>
<feature type="compositionally biased region" description="Acidic residues" evidence="6">
    <location>
        <begin position="1657"/>
        <end position="1666"/>
    </location>
</feature>
<feature type="non-terminal residue" evidence="8">
    <location>
        <position position="3323"/>
    </location>
</feature>
<feature type="compositionally biased region" description="Low complexity" evidence="6">
    <location>
        <begin position="1273"/>
        <end position="1290"/>
    </location>
</feature>
<dbReference type="GO" id="GO:0005634">
    <property type="term" value="C:nucleus"/>
    <property type="evidence" value="ECO:0007669"/>
    <property type="project" value="TreeGrafter"/>
</dbReference>
<feature type="coiled-coil region" evidence="5">
    <location>
        <begin position="629"/>
        <end position="659"/>
    </location>
</feature>
<feature type="compositionally biased region" description="Polar residues" evidence="6">
    <location>
        <begin position="840"/>
        <end position="849"/>
    </location>
</feature>
<feature type="compositionally biased region" description="Basic residues" evidence="6">
    <location>
        <begin position="784"/>
        <end position="793"/>
    </location>
</feature>
<evidence type="ECO:0000256" key="4">
    <source>
        <dbReference type="ARBA" id="ARBA00022833"/>
    </source>
</evidence>
<feature type="region of interest" description="Disordered" evidence="6">
    <location>
        <begin position="1255"/>
        <end position="1311"/>
    </location>
</feature>
<feature type="region of interest" description="Disordered" evidence="6">
    <location>
        <begin position="381"/>
        <end position="431"/>
    </location>
</feature>
<dbReference type="GO" id="GO:0010468">
    <property type="term" value="P:regulation of gene expression"/>
    <property type="evidence" value="ECO:0007669"/>
    <property type="project" value="TreeGrafter"/>
</dbReference>
<keyword evidence="5" id="KW-0175">Coiled coil</keyword>
<name>B3MS97_DROAN</name>
<feature type="domain" description="C2H2-type" evidence="7">
    <location>
        <begin position="3190"/>
        <end position="3211"/>
    </location>
</feature>
<dbReference type="PROSITE" id="PS00028">
    <property type="entry name" value="ZINC_FINGER_C2H2_1"/>
    <property type="match status" value="4"/>
</dbReference>
<keyword evidence="1" id="KW-0479">Metal-binding</keyword>
<feature type="region of interest" description="Disordered" evidence="6">
    <location>
        <begin position="2026"/>
        <end position="2045"/>
    </location>
</feature>
<feature type="domain" description="C2H2-type" evidence="7">
    <location>
        <begin position="2793"/>
        <end position="2814"/>
    </location>
</feature>
<dbReference type="Proteomes" id="UP000007801">
    <property type="component" value="Unassembled WGS sequence"/>
</dbReference>
<feature type="region of interest" description="Disordered" evidence="6">
    <location>
        <begin position="1907"/>
        <end position="1940"/>
    </location>
</feature>
<feature type="compositionally biased region" description="Basic and acidic residues" evidence="6">
    <location>
        <begin position="1096"/>
        <end position="1118"/>
    </location>
</feature>
<feature type="compositionally biased region" description="Low complexity" evidence="6">
    <location>
        <begin position="276"/>
        <end position="292"/>
    </location>
</feature>
<feature type="region of interest" description="Disordered" evidence="6">
    <location>
        <begin position="1744"/>
        <end position="1814"/>
    </location>
</feature>
<keyword evidence="2" id="KW-0677">Repeat</keyword>
<feature type="compositionally biased region" description="Polar residues" evidence="6">
    <location>
        <begin position="861"/>
        <end position="876"/>
    </location>
</feature>
<feature type="region of interest" description="Disordered" evidence="6">
    <location>
        <begin position="701"/>
        <end position="943"/>
    </location>
</feature>
<proteinExistence type="predicted"/>
<accession>B3MS97</accession>
<feature type="compositionally biased region" description="Low complexity" evidence="6">
    <location>
        <begin position="417"/>
        <end position="431"/>
    </location>
</feature>
<feature type="compositionally biased region" description="Polar residues" evidence="6">
    <location>
        <begin position="1213"/>
        <end position="1223"/>
    </location>
</feature>
<feature type="compositionally biased region" description="Low complexity" evidence="6">
    <location>
        <begin position="512"/>
        <end position="524"/>
    </location>
</feature>
<dbReference type="PANTHER" id="PTHR24403:SF67">
    <property type="entry name" value="FI01116P-RELATED"/>
    <property type="match status" value="1"/>
</dbReference>
<keyword evidence="9" id="KW-1185">Reference proteome</keyword>
<feature type="compositionally biased region" description="Polar residues" evidence="6">
    <location>
        <begin position="470"/>
        <end position="479"/>
    </location>
</feature>
<evidence type="ECO:0000259" key="7">
    <source>
        <dbReference type="PROSITE" id="PS00028"/>
    </source>
</evidence>
<feature type="compositionally biased region" description="Polar residues" evidence="6">
    <location>
        <begin position="1382"/>
        <end position="1394"/>
    </location>
</feature>
<feature type="compositionally biased region" description="Basic and acidic residues" evidence="6">
    <location>
        <begin position="1149"/>
        <end position="1183"/>
    </location>
</feature>
<dbReference type="EMBL" id="CH902622">
    <property type="protein sequence ID" value="EDV34652.2"/>
    <property type="molecule type" value="Genomic_DNA"/>
</dbReference>
<feature type="region of interest" description="Disordered" evidence="6">
    <location>
        <begin position="1613"/>
        <end position="1672"/>
    </location>
</feature>
<feature type="compositionally biased region" description="Acidic residues" evidence="6">
    <location>
        <begin position="1805"/>
        <end position="1814"/>
    </location>
</feature>
<feature type="compositionally biased region" description="Basic residues" evidence="6">
    <location>
        <begin position="802"/>
        <end position="813"/>
    </location>
</feature>
<dbReference type="InterPro" id="IPR013087">
    <property type="entry name" value="Znf_C2H2_type"/>
</dbReference>
<dbReference type="OrthoDB" id="4737882at2759"/>
<keyword evidence="4" id="KW-0862">Zinc</keyword>
<evidence type="ECO:0000313" key="9">
    <source>
        <dbReference type="Proteomes" id="UP000007801"/>
    </source>
</evidence>
<feature type="domain" description="C2H2-type" evidence="7">
    <location>
        <begin position="3136"/>
        <end position="3158"/>
    </location>
</feature>
<evidence type="ECO:0000256" key="1">
    <source>
        <dbReference type="ARBA" id="ARBA00022723"/>
    </source>
</evidence>
<feature type="compositionally biased region" description="Polar residues" evidence="6">
    <location>
        <begin position="323"/>
        <end position="333"/>
    </location>
</feature>